<evidence type="ECO:0000313" key="1">
    <source>
        <dbReference type="EMBL" id="ANI14683.1"/>
    </source>
</evidence>
<dbReference type="EMBL" id="CP015878">
    <property type="protein sequence ID" value="ANI14683.1"/>
    <property type="molecule type" value="Genomic_DNA"/>
</dbReference>
<gene>
    <name evidence="1" type="ORF">A9C11_12105</name>
</gene>
<dbReference type="STRING" id="53408.A9C11_12105"/>
<dbReference type="InterPro" id="IPR032710">
    <property type="entry name" value="NTF2-like_dom_sf"/>
</dbReference>
<dbReference type="Proteomes" id="UP000077748">
    <property type="component" value="Chromosome"/>
</dbReference>
<evidence type="ECO:0000313" key="2">
    <source>
        <dbReference type="Proteomes" id="UP000077748"/>
    </source>
</evidence>
<organism evidence="1 2">
    <name type="scientific">Pseudomonas citronellolis</name>
    <dbReference type="NCBI Taxonomy" id="53408"/>
    <lineage>
        <taxon>Bacteria</taxon>
        <taxon>Pseudomonadati</taxon>
        <taxon>Pseudomonadota</taxon>
        <taxon>Gammaproteobacteria</taxon>
        <taxon>Pseudomonadales</taxon>
        <taxon>Pseudomonadaceae</taxon>
        <taxon>Pseudomonas</taxon>
    </lineage>
</organism>
<protein>
    <submittedName>
        <fullName evidence="1">DUF4440 domain-containing protein</fullName>
    </submittedName>
</protein>
<dbReference type="AlphaFoldDB" id="A0A127MV08"/>
<dbReference type="Pfam" id="PF14534">
    <property type="entry name" value="DUF4440"/>
    <property type="match status" value="1"/>
</dbReference>
<dbReference type="RefSeq" id="WP_043272025.1">
    <property type="nucleotide sequence ID" value="NZ_CALEBV010000050.1"/>
</dbReference>
<dbReference type="SUPFAM" id="SSF54427">
    <property type="entry name" value="NTF2-like"/>
    <property type="match status" value="1"/>
</dbReference>
<reference evidence="1 2" key="1">
    <citation type="submission" date="2016-05" db="EMBL/GenBank/DDBJ databases">
        <title>Genome Sequence of Pseudomonas citronellolis Strain SJTE-3, an Estrogens and Persistent Organic Pollutants degradation strain.</title>
        <authorList>
            <person name="Liang R."/>
        </authorList>
    </citation>
    <scope>NUCLEOTIDE SEQUENCE [LARGE SCALE GENOMIC DNA]</scope>
    <source>
        <strain evidence="1 2">SJTE-3</strain>
    </source>
</reference>
<accession>A0A127MV08</accession>
<dbReference type="KEGG" id="pcq:PcP3B5_37390"/>
<dbReference type="GeneID" id="72996793"/>
<sequence length="125" mass="14357">MHAEAIQQEILRLESERCRALVQRDLQTLAALMDDALVHVHATGKVDDKEQYLEMVARHIDFLSVERSDMRVRVFGDTAIASGRLEQAIVLRESGEERLMKAYTTQVWLRGEDGWRQCAFQATNL</sequence>
<proteinExistence type="predicted"/>
<dbReference type="InterPro" id="IPR027843">
    <property type="entry name" value="DUF4440"/>
</dbReference>
<name>A0A127MV08_9PSED</name>
<dbReference type="Gene3D" id="3.10.450.50">
    <property type="match status" value="1"/>
</dbReference>